<keyword evidence="4" id="KW-0720">Serine protease</keyword>
<evidence type="ECO:0000256" key="4">
    <source>
        <dbReference type="ARBA" id="ARBA00022825"/>
    </source>
</evidence>
<feature type="region of interest" description="Disordered" evidence="5">
    <location>
        <begin position="222"/>
        <end position="243"/>
    </location>
</feature>
<dbReference type="PANTHER" id="PTHR20842:SF0">
    <property type="entry name" value="ALPHA-ASPARTYL DIPEPTIDASE"/>
    <property type="match status" value="1"/>
</dbReference>
<dbReference type="InterPro" id="IPR005320">
    <property type="entry name" value="Peptidase_S51"/>
</dbReference>
<proteinExistence type="inferred from homology"/>
<evidence type="ECO:0000256" key="2">
    <source>
        <dbReference type="ARBA" id="ARBA00022670"/>
    </source>
</evidence>
<keyword evidence="6" id="KW-0315">Glutamine amidotransferase</keyword>
<comment type="similarity">
    <text evidence="1">Belongs to the peptidase S51 family.</text>
</comment>
<dbReference type="CDD" id="cd03146">
    <property type="entry name" value="GAT1_Peptidase_E"/>
    <property type="match status" value="1"/>
</dbReference>
<organism evidence="6">
    <name type="scientific">Herbiconiux sp. A18JL235</name>
    <dbReference type="NCBI Taxonomy" id="3152363"/>
    <lineage>
        <taxon>Bacteria</taxon>
        <taxon>Bacillati</taxon>
        <taxon>Actinomycetota</taxon>
        <taxon>Actinomycetes</taxon>
        <taxon>Micrococcales</taxon>
        <taxon>Microbacteriaceae</taxon>
        <taxon>Herbiconiux</taxon>
    </lineage>
</organism>
<dbReference type="AlphaFoldDB" id="A0AB39BGS2"/>
<gene>
    <name evidence="6" type="ORF">ABFY20_18175</name>
</gene>
<dbReference type="Gene3D" id="3.40.50.880">
    <property type="match status" value="1"/>
</dbReference>
<dbReference type="SUPFAM" id="SSF52317">
    <property type="entry name" value="Class I glutamine amidotransferase-like"/>
    <property type="match status" value="1"/>
</dbReference>
<dbReference type="InterPro" id="IPR029062">
    <property type="entry name" value="Class_I_gatase-like"/>
</dbReference>
<dbReference type="Pfam" id="PF03575">
    <property type="entry name" value="Peptidase_S51"/>
    <property type="match status" value="1"/>
</dbReference>
<reference evidence="6" key="1">
    <citation type="submission" date="2024-05" db="EMBL/GenBank/DDBJ databases">
        <title>Herbiconiux sp. A18JL235.</title>
        <authorList>
            <person name="Zhang G."/>
        </authorList>
    </citation>
    <scope>NUCLEOTIDE SEQUENCE</scope>
    <source>
        <strain evidence="6">A18JL235</strain>
    </source>
</reference>
<name>A0AB39BGS2_9MICO</name>
<evidence type="ECO:0000256" key="3">
    <source>
        <dbReference type="ARBA" id="ARBA00022801"/>
    </source>
</evidence>
<dbReference type="RefSeq" id="WP_368497606.1">
    <property type="nucleotide sequence ID" value="NZ_CP162511.1"/>
</dbReference>
<dbReference type="EMBL" id="CP162511">
    <property type="protein sequence ID" value="XDI05222.1"/>
    <property type="molecule type" value="Genomic_DNA"/>
</dbReference>
<evidence type="ECO:0000256" key="5">
    <source>
        <dbReference type="SAM" id="MobiDB-lite"/>
    </source>
</evidence>
<dbReference type="PANTHER" id="PTHR20842">
    <property type="entry name" value="PROTEASE S51 ALPHA-ASPARTYL DIPEPTIDASE"/>
    <property type="match status" value="1"/>
</dbReference>
<evidence type="ECO:0000313" key="6">
    <source>
        <dbReference type="EMBL" id="XDI05222.1"/>
    </source>
</evidence>
<protein>
    <submittedName>
        <fullName evidence="6">Type 1 glutamine amidotransferase-like domain-containing protein</fullName>
    </submittedName>
</protein>
<keyword evidence="2" id="KW-0645">Protease</keyword>
<dbReference type="GO" id="GO:0008236">
    <property type="term" value="F:serine-type peptidase activity"/>
    <property type="evidence" value="ECO:0007669"/>
    <property type="project" value="UniProtKB-KW"/>
</dbReference>
<keyword evidence="3" id="KW-0378">Hydrolase</keyword>
<evidence type="ECO:0000256" key="1">
    <source>
        <dbReference type="ARBA" id="ARBA00006534"/>
    </source>
</evidence>
<dbReference type="GO" id="GO:0006508">
    <property type="term" value="P:proteolysis"/>
    <property type="evidence" value="ECO:0007669"/>
    <property type="project" value="UniProtKB-KW"/>
</dbReference>
<sequence>MTDAQGTTVLATCSGWQPSTRAELEFSPLQRFAVELTGVSGRAPRVLYVNTAGGDPRQGEAIELDAARLAGVSARHLRLFGRTDEPLDEIVADADLVWVGGGSVVNLLALWRAHGLDSLLIEAARRGTVLAGTSAGALCWHVGGPTSSRGPALDLVDDGLALVPASLAVHYDSQPLRRPLFHSAIAEGRLPAGHGLDEGTAVLYRDGALIEALREPTGGTVHRVERSSSSETASEHTLDVRTL</sequence>
<accession>A0AB39BGS2</accession>